<feature type="domain" description="N-acetyltransferase" evidence="3">
    <location>
        <begin position="3"/>
        <end position="131"/>
    </location>
</feature>
<protein>
    <submittedName>
        <fullName evidence="4">GNAT family N-acetyltransferase</fullName>
    </submittedName>
</protein>
<evidence type="ECO:0000256" key="2">
    <source>
        <dbReference type="ARBA" id="ARBA00023315"/>
    </source>
</evidence>
<dbReference type="PROSITE" id="PS51186">
    <property type="entry name" value="GNAT"/>
    <property type="match status" value="1"/>
</dbReference>
<dbReference type="InterPro" id="IPR016181">
    <property type="entry name" value="Acyl_CoA_acyltransferase"/>
</dbReference>
<dbReference type="Gene3D" id="3.40.630.30">
    <property type="match status" value="1"/>
</dbReference>
<organism evidence="4 5">
    <name type="scientific">Roseobacter sinensis</name>
    <dbReference type="NCBI Taxonomy" id="2931391"/>
    <lineage>
        <taxon>Bacteria</taxon>
        <taxon>Pseudomonadati</taxon>
        <taxon>Pseudomonadota</taxon>
        <taxon>Alphaproteobacteria</taxon>
        <taxon>Rhodobacterales</taxon>
        <taxon>Roseobacteraceae</taxon>
        <taxon>Roseobacter</taxon>
    </lineage>
</organism>
<dbReference type="CDD" id="cd04301">
    <property type="entry name" value="NAT_SF"/>
    <property type="match status" value="1"/>
</dbReference>
<dbReference type="Pfam" id="PF00583">
    <property type="entry name" value="Acetyltransf_1"/>
    <property type="match status" value="1"/>
</dbReference>
<dbReference type="RefSeq" id="WP_263842712.1">
    <property type="nucleotide sequence ID" value="NZ_JALIEB010000002.1"/>
</dbReference>
<sequence length="131" mass="14547">MPPDFSERAPDVAAFRGLRHAAGLGVVGEDATRIALQKTLHGVWLWEGDELVGMARLIGDGGTFAQVTDVAVHPRLQRQGWGHRIMTRLMRWADETLPRGCYISLIADSGAERLYERHGFALRTGMARRVP</sequence>
<reference evidence="4 5" key="1">
    <citation type="submission" date="2022-04" db="EMBL/GenBank/DDBJ databases">
        <title>Roseobacter sp. WL0113 is a bacterium isolated from neritic sediment.</title>
        <authorList>
            <person name="Wang L."/>
            <person name="He W."/>
            <person name="Zhang D.-F."/>
        </authorList>
    </citation>
    <scope>NUCLEOTIDE SEQUENCE [LARGE SCALE GENOMIC DNA]</scope>
    <source>
        <strain evidence="4 5">WL0113</strain>
    </source>
</reference>
<dbReference type="InterPro" id="IPR000182">
    <property type="entry name" value="GNAT_dom"/>
</dbReference>
<keyword evidence="2" id="KW-0012">Acyltransferase</keyword>
<dbReference type="PANTHER" id="PTHR43626:SF4">
    <property type="entry name" value="GCN5-RELATED N-ACETYLTRANSFERASE 2, CHLOROPLASTIC"/>
    <property type="match status" value="1"/>
</dbReference>
<keyword evidence="5" id="KW-1185">Reference proteome</keyword>
<evidence type="ECO:0000313" key="4">
    <source>
        <dbReference type="EMBL" id="MCV3270378.1"/>
    </source>
</evidence>
<dbReference type="InterPro" id="IPR045039">
    <property type="entry name" value="NSI-like"/>
</dbReference>
<evidence type="ECO:0000259" key="3">
    <source>
        <dbReference type="PROSITE" id="PS51186"/>
    </source>
</evidence>
<proteinExistence type="predicted"/>
<evidence type="ECO:0000313" key="5">
    <source>
        <dbReference type="Proteomes" id="UP001208690"/>
    </source>
</evidence>
<accession>A0ABT3BA10</accession>
<gene>
    <name evidence="4" type="ORF">MUB52_02985</name>
</gene>
<dbReference type="PANTHER" id="PTHR43626">
    <property type="entry name" value="ACYL-COA N-ACYLTRANSFERASE"/>
    <property type="match status" value="1"/>
</dbReference>
<dbReference type="EMBL" id="JALIEB010000002">
    <property type="protein sequence ID" value="MCV3270378.1"/>
    <property type="molecule type" value="Genomic_DNA"/>
</dbReference>
<name>A0ABT3BA10_9RHOB</name>
<keyword evidence="1" id="KW-0808">Transferase</keyword>
<comment type="caution">
    <text evidence="4">The sequence shown here is derived from an EMBL/GenBank/DDBJ whole genome shotgun (WGS) entry which is preliminary data.</text>
</comment>
<dbReference type="SUPFAM" id="SSF55729">
    <property type="entry name" value="Acyl-CoA N-acyltransferases (Nat)"/>
    <property type="match status" value="1"/>
</dbReference>
<dbReference type="Proteomes" id="UP001208690">
    <property type="component" value="Unassembled WGS sequence"/>
</dbReference>
<evidence type="ECO:0000256" key="1">
    <source>
        <dbReference type="ARBA" id="ARBA00022679"/>
    </source>
</evidence>